<proteinExistence type="predicted"/>
<dbReference type="KEGG" id="cth:Cthe_0650"/>
<dbReference type="SUPFAM" id="SSF52540">
    <property type="entry name" value="P-loop containing nucleoside triphosphate hydrolases"/>
    <property type="match status" value="1"/>
</dbReference>
<dbReference type="EMBL" id="CP000568">
    <property type="protein sequence ID" value="ABN51885.1"/>
    <property type="molecule type" value="Genomic_DNA"/>
</dbReference>
<dbReference type="eggNOG" id="COG0645">
    <property type="taxonomic scope" value="Bacteria"/>
</dbReference>
<dbReference type="RefSeq" id="WP_003516602.1">
    <property type="nucleotide sequence ID" value="NC_009012.1"/>
</dbReference>
<gene>
    <name evidence="1" type="ordered locus">Cthe_0650</name>
</gene>
<reference evidence="1 2" key="2">
    <citation type="journal article" date="2013" name="Biotechnol. Biofuels">
        <title>Global transcriptome analysis of Clostridium thermocellum ATCC 27405 during growth on dilute acid pretreated Populus and switchgrass.</title>
        <authorList>
            <person name="Wilson C.M."/>
            <person name="Rodriguez M.Jr."/>
            <person name="Johnson C.M."/>
            <person name="Martin S.L."/>
            <person name="Chu T.M."/>
            <person name="Wolfinger R.D."/>
            <person name="Hauser L.J."/>
            <person name="Land M.L."/>
            <person name="Klingeman D.M."/>
            <person name="Syed M.H."/>
            <person name="Ragauskas A.J."/>
            <person name="Tschaplinski T.J."/>
            <person name="Mielenz J.R."/>
            <person name="Brown S.D."/>
        </authorList>
    </citation>
    <scope>NUCLEOTIDE SEQUENCE [LARGE SCALE GENOMIC DNA]</scope>
    <source>
        <strain evidence="2">ATCC 27405 / DSM 1237 / JCM 9322 / NBRC 103400 / NCIMB 10682 / NRRL B-4536 / VPI 7372</strain>
    </source>
</reference>
<organism evidence="1 2">
    <name type="scientific">Acetivibrio thermocellus (strain ATCC 27405 / DSM 1237 / JCM 9322 / NBRC 103400 / NCIMB 10682 / NRRL B-4536 / VPI 7372)</name>
    <name type="common">Clostridium thermocellum</name>
    <dbReference type="NCBI Taxonomy" id="203119"/>
    <lineage>
        <taxon>Bacteria</taxon>
        <taxon>Bacillati</taxon>
        <taxon>Bacillota</taxon>
        <taxon>Clostridia</taxon>
        <taxon>Eubacteriales</taxon>
        <taxon>Oscillospiraceae</taxon>
        <taxon>Acetivibrio</taxon>
    </lineage>
</organism>
<sequence>MILLKEKNVFVITGPCGVGKSTASRRLAQTLDKSCHINANLIYEMVVGRYLFPWQEVLKYIVLMADENTVRMRDGKRPPQEVMGDRAIEVFNEFKDKKN</sequence>
<dbReference type="GeneID" id="35805988"/>
<dbReference type="HOGENOM" id="CLU_2341905_0_0_9"/>
<dbReference type="InterPro" id="IPR027417">
    <property type="entry name" value="P-loop_NTPase"/>
</dbReference>
<dbReference type="Gene3D" id="3.40.50.300">
    <property type="entry name" value="P-loop containing nucleotide triphosphate hydrolases"/>
    <property type="match status" value="1"/>
</dbReference>
<protein>
    <submittedName>
        <fullName evidence="1">Uncharacterized protein</fullName>
    </submittedName>
</protein>
<name>A3DD56_ACET2</name>
<dbReference type="Proteomes" id="UP000002145">
    <property type="component" value="Chromosome"/>
</dbReference>
<dbReference type="AlphaFoldDB" id="A3DD56"/>
<evidence type="ECO:0000313" key="1">
    <source>
        <dbReference type="EMBL" id="ABN51885.1"/>
    </source>
</evidence>
<accession>A3DD56</accession>
<keyword evidence="2" id="KW-1185">Reference proteome</keyword>
<dbReference type="OrthoDB" id="1649389at2"/>
<reference evidence="2" key="1">
    <citation type="submission" date="2007-02" db="EMBL/GenBank/DDBJ databases">
        <title>Complete sequence of Clostridium thermocellum ATCC 27405.</title>
        <authorList>
            <consortium name="US DOE Joint Genome Institute"/>
            <person name="Copeland A."/>
            <person name="Lucas S."/>
            <person name="Lapidus A."/>
            <person name="Barry K."/>
            <person name="Detter J.C."/>
            <person name="Glavina del Rio T."/>
            <person name="Hammon N."/>
            <person name="Israni S."/>
            <person name="Dalin E."/>
            <person name="Tice H."/>
            <person name="Pitluck S."/>
            <person name="Chertkov O."/>
            <person name="Brettin T."/>
            <person name="Bruce D."/>
            <person name="Han C."/>
            <person name="Tapia R."/>
            <person name="Gilna P."/>
            <person name="Schmutz J."/>
            <person name="Larimer F."/>
            <person name="Land M."/>
            <person name="Hauser L."/>
            <person name="Kyrpides N."/>
            <person name="Mikhailova N."/>
            <person name="Wu J.H.D."/>
            <person name="Newcomb M."/>
            <person name="Richardson P."/>
        </authorList>
    </citation>
    <scope>NUCLEOTIDE SEQUENCE [LARGE SCALE GENOMIC DNA]</scope>
    <source>
        <strain evidence="2">ATCC 27405 / DSM 1237 / JCM 9322 / NBRC 103400 / NCIMB 10682 / NRRL B-4536 / VPI 7372</strain>
    </source>
</reference>
<evidence type="ECO:0000313" key="2">
    <source>
        <dbReference type="Proteomes" id="UP000002145"/>
    </source>
</evidence>